<name>A0A1Y2IBK3_TRAC3</name>
<dbReference type="AlphaFoldDB" id="A0A1Y2IBK3"/>
<gene>
    <name evidence="2" type="ORF">PYCCODRAFT_1428599</name>
</gene>
<dbReference type="OrthoDB" id="2750505at2759"/>
<dbReference type="EMBL" id="KZ084154">
    <property type="protein sequence ID" value="OSC97291.1"/>
    <property type="molecule type" value="Genomic_DNA"/>
</dbReference>
<keyword evidence="3" id="KW-1185">Reference proteome</keyword>
<evidence type="ECO:0000313" key="3">
    <source>
        <dbReference type="Proteomes" id="UP000193067"/>
    </source>
</evidence>
<protein>
    <recommendedName>
        <fullName evidence="4">F-box domain-containing protein</fullName>
    </recommendedName>
</protein>
<dbReference type="SUPFAM" id="SSF52047">
    <property type="entry name" value="RNI-like"/>
    <property type="match status" value="1"/>
</dbReference>
<organism evidence="2 3">
    <name type="scientific">Trametes coccinea (strain BRFM310)</name>
    <name type="common">Pycnoporus coccineus</name>
    <dbReference type="NCBI Taxonomy" id="1353009"/>
    <lineage>
        <taxon>Eukaryota</taxon>
        <taxon>Fungi</taxon>
        <taxon>Dikarya</taxon>
        <taxon>Basidiomycota</taxon>
        <taxon>Agaricomycotina</taxon>
        <taxon>Agaricomycetes</taxon>
        <taxon>Polyporales</taxon>
        <taxon>Polyporaceae</taxon>
        <taxon>Trametes</taxon>
    </lineage>
</organism>
<accession>A0A1Y2IBK3</accession>
<feature type="chain" id="PRO_5013277059" description="F-box domain-containing protein" evidence="1">
    <location>
        <begin position="17"/>
        <end position="407"/>
    </location>
</feature>
<evidence type="ECO:0008006" key="4">
    <source>
        <dbReference type="Google" id="ProtNLM"/>
    </source>
</evidence>
<proteinExistence type="predicted"/>
<feature type="signal peptide" evidence="1">
    <location>
        <begin position="1"/>
        <end position="16"/>
    </location>
</feature>
<evidence type="ECO:0000256" key="1">
    <source>
        <dbReference type="SAM" id="SignalP"/>
    </source>
</evidence>
<evidence type="ECO:0000313" key="2">
    <source>
        <dbReference type="EMBL" id="OSC97291.1"/>
    </source>
</evidence>
<sequence length="407" mass="45424">MSWPFLPIELIDLIVGLLLDDWRSLAACSLVDSTWTPLAFAHLSASKLTLEIDWPHCPDVDDFIRIFPPGLPISHTVSHLTIRGTSTHVADLLPLPDALDLHHLSQLTCLHLQHFLVHSLQTFSLFVLRCSALRELSIESVGTEMTAALQPLKPGPTMYPMPPNLSKLRIVDPPEMGPISFTEPLYYSLLLNESPAPLQSLMVHRPPPCHSWDAAARRSAETLTHLSITISVELYLGLTHLVRHPQLENNIAACPHLRDVTLRYFPETASESSFLLGFLGNFVLPGGPMECAGVLERLRLALSYSRPVVDLQHILNQFALLPRKLSKDDYPALSTVHLDILYDPNDREPHSPTPEEVHAFVDAVRSTLQAQDPRDAIIEVVAVPVDEWESQHCSLSAWSRIEGPLQH</sequence>
<reference evidence="2 3" key="1">
    <citation type="journal article" date="2015" name="Biotechnol. Biofuels">
        <title>Enhanced degradation of softwood versus hardwood by the white-rot fungus Pycnoporus coccineus.</title>
        <authorList>
            <person name="Couturier M."/>
            <person name="Navarro D."/>
            <person name="Chevret D."/>
            <person name="Henrissat B."/>
            <person name="Piumi F."/>
            <person name="Ruiz-Duenas F.J."/>
            <person name="Martinez A.T."/>
            <person name="Grigoriev I.V."/>
            <person name="Riley R."/>
            <person name="Lipzen A."/>
            <person name="Berrin J.G."/>
            <person name="Master E.R."/>
            <person name="Rosso M.N."/>
        </authorList>
    </citation>
    <scope>NUCLEOTIDE SEQUENCE [LARGE SCALE GENOMIC DNA]</scope>
    <source>
        <strain evidence="2 3">BRFM310</strain>
    </source>
</reference>
<dbReference type="Proteomes" id="UP000193067">
    <property type="component" value="Unassembled WGS sequence"/>
</dbReference>
<keyword evidence="1" id="KW-0732">Signal</keyword>